<dbReference type="Proteomes" id="UP000478052">
    <property type="component" value="Unassembled WGS sequence"/>
</dbReference>
<accession>A0A6G0Z2H9</accession>
<organism evidence="1 2">
    <name type="scientific">Aphis craccivora</name>
    <name type="common">Cowpea aphid</name>
    <dbReference type="NCBI Taxonomy" id="307492"/>
    <lineage>
        <taxon>Eukaryota</taxon>
        <taxon>Metazoa</taxon>
        <taxon>Ecdysozoa</taxon>
        <taxon>Arthropoda</taxon>
        <taxon>Hexapoda</taxon>
        <taxon>Insecta</taxon>
        <taxon>Pterygota</taxon>
        <taxon>Neoptera</taxon>
        <taxon>Paraneoptera</taxon>
        <taxon>Hemiptera</taxon>
        <taxon>Sternorrhyncha</taxon>
        <taxon>Aphidomorpha</taxon>
        <taxon>Aphidoidea</taxon>
        <taxon>Aphididae</taxon>
        <taxon>Aphidini</taxon>
        <taxon>Aphis</taxon>
        <taxon>Aphis</taxon>
    </lineage>
</organism>
<keyword evidence="2" id="KW-1185">Reference proteome</keyword>
<dbReference type="EMBL" id="VUJU01001606">
    <property type="protein sequence ID" value="KAF0764551.1"/>
    <property type="molecule type" value="Genomic_DNA"/>
</dbReference>
<protein>
    <submittedName>
        <fullName evidence="1">Zinc finger MYM-type protein 1-like</fullName>
    </submittedName>
</protein>
<reference evidence="1 2" key="1">
    <citation type="submission" date="2019-08" db="EMBL/GenBank/DDBJ databases">
        <title>Whole genome of Aphis craccivora.</title>
        <authorList>
            <person name="Voronova N.V."/>
            <person name="Shulinski R.S."/>
            <person name="Bandarenka Y.V."/>
            <person name="Zhorov D.G."/>
            <person name="Warner D."/>
        </authorList>
    </citation>
    <scope>NUCLEOTIDE SEQUENCE [LARGE SCALE GENOMIC DNA]</scope>
    <source>
        <strain evidence="1">180601</strain>
        <tissue evidence="1">Whole Body</tissue>
    </source>
</reference>
<comment type="caution">
    <text evidence="1">The sequence shown here is derived from an EMBL/GenBank/DDBJ whole genome shotgun (WGS) entry which is preliminary data.</text>
</comment>
<sequence length="181" mass="21257">MLCNVGEYIFQVINDFKYLGTNINKNKNMHNEIKLRISAANNDQPIPELLMPSPCGWLRNEVGDKMRRRETVNLRKENTPPNLWPYLRKWRLSNKYKWGNIPARSKRLEWVGNLRRENGTCKKVLMGSINKRRPRGHPRHRWVDTIKSDLAKIAPETELAGSENREKWQEIMEAAKPLNGL</sequence>
<name>A0A6G0Z2H9_APHCR</name>
<evidence type="ECO:0000313" key="2">
    <source>
        <dbReference type="Proteomes" id="UP000478052"/>
    </source>
</evidence>
<proteinExistence type="predicted"/>
<dbReference type="AlphaFoldDB" id="A0A6G0Z2H9"/>
<gene>
    <name evidence="1" type="ORF">FWK35_00035176</name>
</gene>
<evidence type="ECO:0000313" key="1">
    <source>
        <dbReference type="EMBL" id="KAF0764551.1"/>
    </source>
</evidence>